<dbReference type="GO" id="GO:0071038">
    <property type="term" value="P:TRAMP-dependent tRNA surveillance pathway"/>
    <property type="evidence" value="ECO:0007669"/>
    <property type="project" value="TreeGrafter"/>
</dbReference>
<dbReference type="GO" id="GO:0005730">
    <property type="term" value="C:nucleolus"/>
    <property type="evidence" value="ECO:0007669"/>
    <property type="project" value="TreeGrafter"/>
</dbReference>
<feature type="compositionally biased region" description="Low complexity" evidence="1">
    <location>
        <begin position="37"/>
        <end position="47"/>
    </location>
</feature>
<feature type="region of interest" description="Disordered" evidence="1">
    <location>
        <begin position="83"/>
        <end position="106"/>
    </location>
</feature>
<dbReference type="Pfam" id="PF01612">
    <property type="entry name" value="DNA_pol_A_exo1"/>
    <property type="match status" value="1"/>
</dbReference>
<dbReference type="GO" id="GO:0071044">
    <property type="term" value="P:histone mRNA catabolic process"/>
    <property type="evidence" value="ECO:0007669"/>
    <property type="project" value="TreeGrafter"/>
</dbReference>
<dbReference type="GO" id="GO:0000175">
    <property type="term" value="F:3'-5'-RNA exonuclease activity"/>
    <property type="evidence" value="ECO:0007669"/>
    <property type="project" value="InterPro"/>
</dbReference>
<evidence type="ECO:0000313" key="4">
    <source>
        <dbReference type="Proteomes" id="UP001341281"/>
    </source>
</evidence>
<evidence type="ECO:0000259" key="2">
    <source>
        <dbReference type="Pfam" id="PF01612"/>
    </source>
</evidence>
<dbReference type="GO" id="GO:0071035">
    <property type="term" value="P:nuclear polyadenylation-dependent rRNA catabolic process"/>
    <property type="evidence" value="ECO:0007669"/>
    <property type="project" value="TreeGrafter"/>
</dbReference>
<dbReference type="InterPro" id="IPR045092">
    <property type="entry name" value="Rrp6-like"/>
</dbReference>
<feature type="domain" description="3'-5' exonuclease" evidence="2">
    <location>
        <begin position="141"/>
        <end position="245"/>
    </location>
</feature>
<dbReference type="PANTHER" id="PTHR12124">
    <property type="entry name" value="POLYMYOSITIS/SCLERODERMA AUTOANTIGEN-RELATED"/>
    <property type="match status" value="1"/>
</dbReference>
<dbReference type="GO" id="GO:0071040">
    <property type="term" value="P:nuclear polyadenylation-dependent antisense transcript catabolic process"/>
    <property type="evidence" value="ECO:0007669"/>
    <property type="project" value="TreeGrafter"/>
</dbReference>
<feature type="region of interest" description="Disordered" evidence="1">
    <location>
        <begin position="32"/>
        <end position="64"/>
    </location>
</feature>
<dbReference type="InterPro" id="IPR002562">
    <property type="entry name" value="3'-5'_exonuclease_dom"/>
</dbReference>
<organism evidence="3 4">
    <name type="scientific">Paspalum notatum var. saurae</name>
    <dbReference type="NCBI Taxonomy" id="547442"/>
    <lineage>
        <taxon>Eukaryota</taxon>
        <taxon>Viridiplantae</taxon>
        <taxon>Streptophyta</taxon>
        <taxon>Embryophyta</taxon>
        <taxon>Tracheophyta</taxon>
        <taxon>Spermatophyta</taxon>
        <taxon>Magnoliopsida</taxon>
        <taxon>Liliopsida</taxon>
        <taxon>Poales</taxon>
        <taxon>Poaceae</taxon>
        <taxon>PACMAD clade</taxon>
        <taxon>Panicoideae</taxon>
        <taxon>Andropogonodae</taxon>
        <taxon>Paspaleae</taxon>
        <taxon>Paspalinae</taxon>
        <taxon>Paspalum</taxon>
    </lineage>
</organism>
<reference evidence="3 4" key="1">
    <citation type="submission" date="2024-02" db="EMBL/GenBank/DDBJ databases">
        <title>High-quality chromosome-scale genome assembly of Pensacola bahiagrass (Paspalum notatum Flugge var. saurae).</title>
        <authorList>
            <person name="Vega J.M."/>
            <person name="Podio M."/>
            <person name="Orjuela J."/>
            <person name="Siena L.A."/>
            <person name="Pessino S.C."/>
            <person name="Combes M.C."/>
            <person name="Mariac C."/>
            <person name="Albertini E."/>
            <person name="Pupilli F."/>
            <person name="Ortiz J.P.A."/>
            <person name="Leblanc O."/>
        </authorList>
    </citation>
    <scope>NUCLEOTIDE SEQUENCE [LARGE SCALE GENOMIC DNA]</scope>
    <source>
        <strain evidence="3">R1</strain>
        <tissue evidence="3">Leaf</tissue>
    </source>
</reference>
<dbReference type="PANTHER" id="PTHR12124:SF68">
    <property type="entry name" value="PROTEIN RRP6-LIKE 3"/>
    <property type="match status" value="1"/>
</dbReference>
<dbReference type="InterPro" id="IPR012337">
    <property type="entry name" value="RNaseH-like_sf"/>
</dbReference>
<sequence>MPGAATLRSRAAVAAAACLAVLAAAALLHRRRRRNRTPASPRRLGAAGRRRRPRRACEEEEKPQARFKRVLADNSYSPFKHLRRQSAEPGGAEGDVTPPPPQESSQKIHPFEEEITTLLNNPPGFHSFMLGDQCPEMSTPYNWVDTEVQLEHLARLLGEEKAFAVDTEQHSVRSFLGYTALMQISTQKEDYLIDTIVLHDVMGILRPVFANPSICKIFHGADNDVLWLQRDFHIYVVNMFDTAKQLTASIEKRIT</sequence>
<dbReference type="GO" id="GO:0000467">
    <property type="term" value="P:exonucleolytic trimming to generate mature 3'-end of 5.8S rRNA from tricistronic rRNA transcript (SSU-rRNA, 5.8S rRNA, LSU-rRNA)"/>
    <property type="evidence" value="ECO:0007669"/>
    <property type="project" value="InterPro"/>
</dbReference>
<dbReference type="GO" id="GO:0000176">
    <property type="term" value="C:nuclear exosome (RNase complex)"/>
    <property type="evidence" value="ECO:0007669"/>
    <property type="project" value="TreeGrafter"/>
</dbReference>
<evidence type="ECO:0000313" key="3">
    <source>
        <dbReference type="EMBL" id="WVZ66082.1"/>
    </source>
</evidence>
<keyword evidence="4" id="KW-1185">Reference proteome</keyword>
<protein>
    <recommendedName>
        <fullName evidence="2">3'-5' exonuclease domain-containing protein</fullName>
    </recommendedName>
</protein>
<dbReference type="InterPro" id="IPR036397">
    <property type="entry name" value="RNaseH_sf"/>
</dbReference>
<proteinExistence type="predicted"/>
<dbReference type="GO" id="GO:0071051">
    <property type="term" value="P:poly(A)-dependent snoRNA 3'-end processing"/>
    <property type="evidence" value="ECO:0007669"/>
    <property type="project" value="TreeGrafter"/>
</dbReference>
<evidence type="ECO:0000256" key="1">
    <source>
        <dbReference type="SAM" id="MobiDB-lite"/>
    </source>
</evidence>
<dbReference type="Proteomes" id="UP001341281">
    <property type="component" value="Chromosome 03"/>
</dbReference>
<dbReference type="GO" id="GO:0071037">
    <property type="term" value="P:nuclear polyadenylation-dependent snRNA catabolic process"/>
    <property type="evidence" value="ECO:0007669"/>
    <property type="project" value="TreeGrafter"/>
</dbReference>
<accession>A0AAQ3T4P3</accession>
<dbReference type="Gene3D" id="3.30.420.10">
    <property type="entry name" value="Ribonuclease H-like superfamily/Ribonuclease H"/>
    <property type="match status" value="1"/>
</dbReference>
<name>A0AAQ3T4P3_PASNO</name>
<dbReference type="GO" id="GO:0071039">
    <property type="term" value="P:nuclear polyadenylation-dependent CUT catabolic process"/>
    <property type="evidence" value="ECO:0007669"/>
    <property type="project" value="TreeGrafter"/>
</dbReference>
<gene>
    <name evidence="3" type="ORF">U9M48_015356</name>
</gene>
<dbReference type="GO" id="GO:0003727">
    <property type="term" value="F:single-stranded RNA binding"/>
    <property type="evidence" value="ECO:0007669"/>
    <property type="project" value="TreeGrafter"/>
</dbReference>
<dbReference type="GO" id="GO:0071036">
    <property type="term" value="P:nuclear polyadenylation-dependent snoRNA catabolic process"/>
    <property type="evidence" value="ECO:0007669"/>
    <property type="project" value="TreeGrafter"/>
</dbReference>
<dbReference type="SUPFAM" id="SSF53098">
    <property type="entry name" value="Ribonuclease H-like"/>
    <property type="match status" value="1"/>
</dbReference>
<dbReference type="AlphaFoldDB" id="A0AAQ3T4P3"/>
<dbReference type="EMBL" id="CP144747">
    <property type="protein sequence ID" value="WVZ66082.1"/>
    <property type="molecule type" value="Genomic_DNA"/>
</dbReference>